<gene>
    <name evidence="1" type="ORF">B5789_0105</name>
</gene>
<dbReference type="AlphaFoldDB" id="A0AB73N6V7"/>
<evidence type="ECO:0000313" key="2">
    <source>
        <dbReference type="Proteomes" id="UP000192714"/>
    </source>
</evidence>
<protein>
    <submittedName>
        <fullName evidence="1">Uncharacterized protein</fullName>
    </submittedName>
</protein>
<dbReference type="EMBL" id="NAQF01000001">
    <property type="protein sequence ID" value="OQM58844.1"/>
    <property type="molecule type" value="Genomic_DNA"/>
</dbReference>
<comment type="caution">
    <text evidence="1">The sequence shown here is derived from an EMBL/GenBank/DDBJ whole genome shotgun (WGS) entry which is preliminary data.</text>
</comment>
<evidence type="ECO:0000313" key="1">
    <source>
        <dbReference type="EMBL" id="OQM58844.1"/>
    </source>
</evidence>
<proteinExistence type="predicted"/>
<reference evidence="1 2" key="1">
    <citation type="submission" date="2017-03" db="EMBL/GenBank/DDBJ databases">
        <title>Maternal inheritance of bifidobacteria.</title>
        <authorList>
            <person name="Lugli G.A."/>
            <person name="Duranti S."/>
            <person name="Milani C."/>
            <person name="Mancabelli L."/>
        </authorList>
    </citation>
    <scope>NUCLEOTIDE SEQUENCE [LARGE SCALE GENOMIC DNA]</scope>
    <source>
        <strain evidence="1 2">1892B</strain>
    </source>
</reference>
<name>A0AB73N6V7_BIFAD</name>
<dbReference type="Proteomes" id="UP000192714">
    <property type="component" value="Unassembled WGS sequence"/>
</dbReference>
<organism evidence="1 2">
    <name type="scientific">Bifidobacterium adolescentis</name>
    <dbReference type="NCBI Taxonomy" id="1680"/>
    <lineage>
        <taxon>Bacteria</taxon>
        <taxon>Bacillati</taxon>
        <taxon>Actinomycetota</taxon>
        <taxon>Actinomycetes</taxon>
        <taxon>Bifidobacteriales</taxon>
        <taxon>Bifidobacteriaceae</taxon>
        <taxon>Bifidobacterium</taxon>
    </lineage>
</organism>
<sequence>MSFYYPWKMAGLFCLKVGPLFSLKGMGLSFEGFNEGVNGKSPI</sequence>
<accession>A0AB73N6V7</accession>